<dbReference type="SUPFAM" id="SSF56935">
    <property type="entry name" value="Porins"/>
    <property type="match status" value="1"/>
</dbReference>
<evidence type="ECO:0000313" key="2">
    <source>
        <dbReference type="EMBL" id="RTY38422.1"/>
    </source>
</evidence>
<protein>
    <recommendedName>
        <fullName evidence="4">Porin</fullName>
    </recommendedName>
</protein>
<evidence type="ECO:0000313" key="3">
    <source>
        <dbReference type="Proteomes" id="UP000279908"/>
    </source>
</evidence>
<evidence type="ECO:0000256" key="1">
    <source>
        <dbReference type="SAM" id="SignalP"/>
    </source>
</evidence>
<keyword evidence="1" id="KW-0732">Signal</keyword>
<evidence type="ECO:0008006" key="4">
    <source>
        <dbReference type="Google" id="ProtNLM"/>
    </source>
</evidence>
<accession>A0A432AUX1</accession>
<dbReference type="RefSeq" id="WP_126384145.1">
    <property type="nucleotide sequence ID" value="NZ_RXYK01000005.1"/>
</dbReference>
<comment type="caution">
    <text evidence="2">The sequence shown here is derived from an EMBL/GenBank/DDBJ whole genome shotgun (WGS) entry which is preliminary data.</text>
</comment>
<dbReference type="AlphaFoldDB" id="A0A432AUX1"/>
<dbReference type="Proteomes" id="UP000279908">
    <property type="component" value="Unassembled WGS sequence"/>
</dbReference>
<feature type="signal peptide" evidence="1">
    <location>
        <begin position="1"/>
        <end position="22"/>
    </location>
</feature>
<organism evidence="2 3">
    <name type="scientific">Chlorobium phaeovibrioides</name>
    <dbReference type="NCBI Taxonomy" id="1094"/>
    <lineage>
        <taxon>Bacteria</taxon>
        <taxon>Pseudomonadati</taxon>
        <taxon>Chlorobiota</taxon>
        <taxon>Chlorobiia</taxon>
        <taxon>Chlorobiales</taxon>
        <taxon>Chlorobiaceae</taxon>
        <taxon>Chlorobium/Pelodictyon group</taxon>
        <taxon>Chlorobium</taxon>
    </lineage>
</organism>
<sequence length="377" mass="41635">MKKMLSLAALLAVVAYATPASAELKFGGDAGVRVRSEFKSTTTGEDNRDDVSFQYRVRLKAAADIGSGYFFKAMIMNENANIAGGWQKLAENAERIELDVSNFYFGRMMENSHYMMGRLPLNSLNNPVFDLTLYPMQPLDQPVFNINFDRVYGMNYGMKLGDGEANATFVVLDNNSTIVSDNENDGLFNDGYALHLAYKTTIGDFTIEPQVITVLTQSNIRDQDEVIAYSTGTTTANYNLANNVTPVTFGANASMPVGDVKMSCSAFYTICDDTNDGTVSHAANRRADYHGALLRLKGESGPVMAWIDYSASKDKVTDTNYSGTFVWAQYQYKVYESAAGSFTLQPTLRWLATSKETVDTDVDASTFRTELWATVSF</sequence>
<feature type="chain" id="PRO_5019217158" description="Porin" evidence="1">
    <location>
        <begin position="23"/>
        <end position="377"/>
    </location>
</feature>
<name>A0A432AUX1_CHLPH</name>
<dbReference type="EMBL" id="RXYK01000005">
    <property type="protein sequence ID" value="RTY38422.1"/>
    <property type="molecule type" value="Genomic_DNA"/>
</dbReference>
<proteinExistence type="predicted"/>
<reference evidence="2 3" key="1">
    <citation type="submission" date="2018-12" db="EMBL/GenBank/DDBJ databases">
        <authorList>
            <person name="Lunina O.N."/>
            <person name="Grouzdev D.S."/>
            <person name="Gorlenko V.M."/>
            <person name="Savvichev A.S."/>
        </authorList>
    </citation>
    <scope>NUCLEOTIDE SEQUENCE [LARGE SCALE GENOMIC DNA]</scope>
    <source>
        <strain evidence="2 3">BrKhr-17</strain>
    </source>
</reference>
<gene>
    <name evidence="2" type="ORF">EKD02_04885</name>
</gene>